<organism evidence="3">
    <name type="scientific">Camponotus floridanus</name>
    <name type="common">Florida carpenter ant</name>
    <dbReference type="NCBI Taxonomy" id="104421"/>
    <lineage>
        <taxon>Eukaryota</taxon>
        <taxon>Metazoa</taxon>
        <taxon>Ecdysozoa</taxon>
        <taxon>Arthropoda</taxon>
        <taxon>Hexapoda</taxon>
        <taxon>Insecta</taxon>
        <taxon>Pterygota</taxon>
        <taxon>Neoptera</taxon>
        <taxon>Endopterygota</taxon>
        <taxon>Hymenoptera</taxon>
        <taxon>Apocrita</taxon>
        <taxon>Aculeata</taxon>
        <taxon>Formicoidea</taxon>
        <taxon>Formicidae</taxon>
        <taxon>Formicinae</taxon>
        <taxon>Camponotus</taxon>
    </lineage>
</organism>
<accession>E2AG43</accession>
<keyword evidence="3" id="KW-1185">Reference proteome</keyword>
<protein>
    <submittedName>
        <fullName evidence="2">Uncharacterized protein</fullName>
    </submittedName>
</protein>
<dbReference type="AlphaFoldDB" id="E2AG43"/>
<dbReference type="Proteomes" id="UP000000311">
    <property type="component" value="Unassembled WGS sequence"/>
</dbReference>
<proteinExistence type="predicted"/>
<name>E2AG43_CAMFO</name>
<evidence type="ECO:0000313" key="3">
    <source>
        <dbReference type="Proteomes" id="UP000000311"/>
    </source>
</evidence>
<feature type="region of interest" description="Disordered" evidence="1">
    <location>
        <begin position="106"/>
        <end position="153"/>
    </location>
</feature>
<evidence type="ECO:0000256" key="1">
    <source>
        <dbReference type="SAM" id="MobiDB-lite"/>
    </source>
</evidence>
<gene>
    <name evidence="2" type="ORF">EAG_16215</name>
</gene>
<evidence type="ECO:0000313" key="2">
    <source>
        <dbReference type="EMBL" id="EFN67534.1"/>
    </source>
</evidence>
<sequence>MQKSALAGPGSYGCCVAEGGSESAYIRVVKEKLTDAGNEARDQENIRRENRKVGEVGSPNTPFIASCNLAVVPSCANVLQVCKILLTQSFDGDQFRIFINVNYDDDDDEKDEVNDRDRMDGGGRGAEVARNNDGGGAWEDGGEVDGPRGKGMQDIAAPRDTRGRNLHDGAGDVLQSSSPPTTKSLVAPMYEWPILLGLSLGKSIYSDYRFFSCISLVLSPFPMDSGLPSA</sequence>
<dbReference type="InParanoid" id="E2AG43"/>
<reference evidence="2 3" key="1">
    <citation type="journal article" date="2010" name="Science">
        <title>Genomic comparison of the ants Camponotus floridanus and Harpegnathos saltator.</title>
        <authorList>
            <person name="Bonasio R."/>
            <person name="Zhang G."/>
            <person name="Ye C."/>
            <person name="Mutti N.S."/>
            <person name="Fang X."/>
            <person name="Qin N."/>
            <person name="Donahue G."/>
            <person name="Yang P."/>
            <person name="Li Q."/>
            <person name="Li C."/>
            <person name="Zhang P."/>
            <person name="Huang Z."/>
            <person name="Berger S.L."/>
            <person name="Reinberg D."/>
            <person name="Wang J."/>
            <person name="Liebig J."/>
        </authorList>
    </citation>
    <scope>NUCLEOTIDE SEQUENCE [LARGE SCALE GENOMIC DNA]</scope>
    <source>
        <strain evidence="3">C129</strain>
    </source>
</reference>
<dbReference type="EMBL" id="GL439266">
    <property type="protein sequence ID" value="EFN67534.1"/>
    <property type="molecule type" value="Genomic_DNA"/>
</dbReference>